<dbReference type="SUPFAM" id="SSF55874">
    <property type="entry name" value="ATPase domain of HSP90 chaperone/DNA topoisomerase II/histidine kinase"/>
    <property type="match status" value="1"/>
</dbReference>
<evidence type="ECO:0000259" key="2">
    <source>
        <dbReference type="Pfam" id="PF13581"/>
    </source>
</evidence>
<dbReference type="Gene3D" id="3.30.565.10">
    <property type="entry name" value="Histidine kinase-like ATPase, C-terminal domain"/>
    <property type="match status" value="1"/>
</dbReference>
<dbReference type="InterPro" id="IPR050267">
    <property type="entry name" value="Anti-sigma-factor_SerPK"/>
</dbReference>
<sequence>MLRLPRDAASVAVIRQILDSTLLTLGVVTSIRDDIKLILSEACSNAIRHAVRGHDYTVQVAVTEDRCTIRVIDEGEGFELDTVPAPPNGVAVDLDSAVIASPVTEHGRGLQIMRALADDLHVIKAEHSSAVSVEKFLRFYDDAPGRVLRHPLVPH</sequence>
<organism evidence="3 4">
    <name type="scientific">Thermostaphylospora chromogena</name>
    <dbReference type="NCBI Taxonomy" id="35622"/>
    <lineage>
        <taxon>Bacteria</taxon>
        <taxon>Bacillati</taxon>
        <taxon>Actinomycetota</taxon>
        <taxon>Actinomycetes</taxon>
        <taxon>Streptosporangiales</taxon>
        <taxon>Thermomonosporaceae</taxon>
        <taxon>Thermostaphylospora</taxon>
    </lineage>
</organism>
<keyword evidence="3" id="KW-0808">Transferase</keyword>
<dbReference type="STRING" id="35622.SAMN04489764_3883"/>
<feature type="domain" description="Histidine kinase/HSP90-like ATPase" evidence="2">
    <location>
        <begin position="5"/>
        <end position="131"/>
    </location>
</feature>
<dbReference type="PANTHER" id="PTHR35526:SF3">
    <property type="entry name" value="ANTI-SIGMA-F FACTOR RSBW"/>
    <property type="match status" value="1"/>
</dbReference>
<reference evidence="3 4" key="1">
    <citation type="submission" date="2016-10" db="EMBL/GenBank/DDBJ databases">
        <authorList>
            <person name="de Groot N.N."/>
        </authorList>
    </citation>
    <scope>NUCLEOTIDE SEQUENCE [LARGE SCALE GENOMIC DNA]</scope>
    <source>
        <strain evidence="3 4">DSM 43794</strain>
    </source>
</reference>
<dbReference type="EMBL" id="FNKK01000002">
    <property type="protein sequence ID" value="SDR17720.1"/>
    <property type="molecule type" value="Genomic_DNA"/>
</dbReference>
<evidence type="ECO:0000313" key="4">
    <source>
        <dbReference type="Proteomes" id="UP000217103"/>
    </source>
</evidence>
<dbReference type="Proteomes" id="UP000217103">
    <property type="component" value="Unassembled WGS sequence"/>
</dbReference>
<protein>
    <submittedName>
        <fullName evidence="3">Serine/threonine-protein kinase RsbW</fullName>
    </submittedName>
</protein>
<evidence type="ECO:0000313" key="3">
    <source>
        <dbReference type="EMBL" id="SDR17720.1"/>
    </source>
</evidence>
<dbReference type="InterPro" id="IPR036890">
    <property type="entry name" value="HATPase_C_sf"/>
</dbReference>
<name>A0A1H1GX30_9ACTN</name>
<dbReference type="GO" id="GO:0004674">
    <property type="term" value="F:protein serine/threonine kinase activity"/>
    <property type="evidence" value="ECO:0007669"/>
    <property type="project" value="UniProtKB-KW"/>
</dbReference>
<proteinExistence type="predicted"/>
<dbReference type="AlphaFoldDB" id="A0A1H1GX30"/>
<keyword evidence="3" id="KW-0418">Kinase</keyword>
<keyword evidence="4" id="KW-1185">Reference proteome</keyword>
<dbReference type="CDD" id="cd16936">
    <property type="entry name" value="HATPase_RsbW-like"/>
    <property type="match status" value="1"/>
</dbReference>
<keyword evidence="1" id="KW-0723">Serine/threonine-protein kinase</keyword>
<evidence type="ECO:0000256" key="1">
    <source>
        <dbReference type="ARBA" id="ARBA00022527"/>
    </source>
</evidence>
<dbReference type="InterPro" id="IPR003594">
    <property type="entry name" value="HATPase_dom"/>
</dbReference>
<accession>A0A1H1GX30</accession>
<dbReference type="Pfam" id="PF13581">
    <property type="entry name" value="HATPase_c_2"/>
    <property type="match status" value="1"/>
</dbReference>
<gene>
    <name evidence="3" type="ORF">SAMN04489764_3883</name>
</gene>
<dbReference type="PANTHER" id="PTHR35526">
    <property type="entry name" value="ANTI-SIGMA-F FACTOR RSBW-RELATED"/>
    <property type="match status" value="1"/>
</dbReference>